<keyword evidence="3 8" id="KW-0812">Transmembrane</keyword>
<evidence type="ECO:0000256" key="3">
    <source>
        <dbReference type="ARBA" id="ARBA00022692"/>
    </source>
</evidence>
<evidence type="ECO:0000256" key="2">
    <source>
        <dbReference type="ARBA" id="ARBA00006058"/>
    </source>
</evidence>
<evidence type="ECO:0000256" key="4">
    <source>
        <dbReference type="ARBA" id="ARBA00022989"/>
    </source>
</evidence>
<evidence type="ECO:0000256" key="5">
    <source>
        <dbReference type="ARBA" id="ARBA00023136"/>
    </source>
</evidence>
<feature type="signal peptide" evidence="9">
    <location>
        <begin position="1"/>
        <end position="26"/>
    </location>
</feature>
<feature type="transmembrane region" description="Helical" evidence="8">
    <location>
        <begin position="130"/>
        <end position="160"/>
    </location>
</feature>
<keyword evidence="10" id="KW-1185">Reference proteome</keyword>
<dbReference type="InterPro" id="IPR008795">
    <property type="entry name" value="Prominin"/>
</dbReference>
<feature type="region of interest" description="Disordered" evidence="7">
    <location>
        <begin position="836"/>
        <end position="861"/>
    </location>
</feature>
<dbReference type="Proteomes" id="UP001318040">
    <property type="component" value="Chromosome 11"/>
</dbReference>
<gene>
    <name evidence="11" type="primary">LOC116941351</name>
</gene>
<dbReference type="PANTHER" id="PTHR22730:SF1">
    <property type="entry name" value="PROMININ-LIKE PROTEIN"/>
    <property type="match status" value="1"/>
</dbReference>
<keyword evidence="4 8" id="KW-1133">Transmembrane helix</keyword>
<feature type="transmembrane region" description="Helical" evidence="8">
    <location>
        <begin position="498"/>
        <end position="524"/>
    </location>
</feature>
<proteinExistence type="inferred from homology"/>
<dbReference type="KEGG" id="pmrn:116941351"/>
<dbReference type="Pfam" id="PF05478">
    <property type="entry name" value="Prominin"/>
    <property type="match status" value="1"/>
</dbReference>
<feature type="transmembrane region" description="Helical" evidence="8">
    <location>
        <begin position="181"/>
        <end position="202"/>
    </location>
</feature>
<evidence type="ECO:0000256" key="8">
    <source>
        <dbReference type="SAM" id="Phobius"/>
    </source>
</evidence>
<feature type="chain" id="PRO_5042578426" evidence="9">
    <location>
        <begin position="27"/>
        <end position="861"/>
    </location>
</feature>
<dbReference type="PANTHER" id="PTHR22730">
    <property type="entry name" value="PROMININ PROM PROTEIN"/>
    <property type="match status" value="1"/>
</dbReference>
<evidence type="ECO:0000313" key="11">
    <source>
        <dbReference type="RefSeq" id="XP_032808269.1"/>
    </source>
</evidence>
<comment type="subcellular location">
    <subcellularLocation>
        <location evidence="1">Cell projection</location>
        <location evidence="1">Microvillus membrane</location>
        <topology evidence="1">Multi-pass membrane protein</topology>
    </subcellularLocation>
</comment>
<evidence type="ECO:0000256" key="1">
    <source>
        <dbReference type="ARBA" id="ARBA00004475"/>
    </source>
</evidence>
<name>A0AAJ7SZC5_PETMA</name>
<keyword evidence="9" id="KW-0732">Signal</keyword>
<evidence type="ECO:0000313" key="10">
    <source>
        <dbReference type="Proteomes" id="UP001318040"/>
    </source>
</evidence>
<keyword evidence="5 8" id="KW-0472">Membrane</keyword>
<dbReference type="AlphaFoldDB" id="A0AAJ7SZC5"/>
<evidence type="ECO:0000256" key="6">
    <source>
        <dbReference type="ARBA" id="ARBA00023180"/>
    </source>
</evidence>
<sequence length="861" mass="94795">MRQLRHATVAWLCLAALCALAPAMSAQAISGNSSSYPAYPSITSSPLTVDASYQPGSIEPLFNMTNYFLNVVQPRAWPSDLIGTDFSKISQNLQALVKEYNGSVESSFLISMSEHPDHTIWTLKVALYEVGFIVCALIGIIFIVFMPIVGFFFCVCRCCLNCGGEMHQREKDITPCRRHTFGTFLAIVTIIMLAGIACAFATNEQTTTSMKKLPKLMTDNLRDLATFISDIPKQGNQILNQYGTFSSRVMGQLSSIDSSVGGSLQTNIGDQARPLQSRALALYAKMQNISATLQNVDSSQRNLLGGVAKLSADLEAQRQNLTGILGACGPNCSVASAKLTNLSIAGNFSNMANLSEQIASVDSALKTNITALVLEGNKTIADIPSRVKNETVTSVADAQKQLDNINVTVSNIRRDIFDKFLQSDFSVQINTINTSITPVLNQFPDYEHYRWIAGVVLCCMILAICLMNILGLLFGTCGYDRNRSPTDRGCASNCGGSFLMASVGLSFIFSWILMILVTILFFSFGNVHKLLCEPLASKDFLKFADSMAFPGIPTGNGSVILRLLNMSGNVSTLDIYNGCTKNGGTYSVLHLETQYNLDNYLNITKYEADLNKALEKMNVSFSDIKLLSATGQQSLTNFSDNGLNNINFSTFFTEIDKGVVKLNLSQFAMELRNISNNSNITDSANNLERMDREQVVPLQGKLDELKRSVEYLKDEANKTKVEVGNIIDDFRKFEKSLNENGSLLINATVENLLGTVRSLLRDYISWSRDMVMNKLAPCKPLANLIDSIELIGCKYLVNSMNSFWFGLGWATIFLIPSVIFAVKLAKFYRRMDTEDDYSEPVNSSAHKLPRAKNGYNGKKMA</sequence>
<feature type="transmembrane region" description="Helical" evidence="8">
    <location>
        <begin position="451"/>
        <end position="477"/>
    </location>
</feature>
<evidence type="ECO:0000256" key="7">
    <source>
        <dbReference type="SAM" id="MobiDB-lite"/>
    </source>
</evidence>
<protein>
    <submittedName>
        <fullName evidence="11">Prominin-1-A-like isoform X1</fullName>
    </submittedName>
</protein>
<dbReference type="RefSeq" id="XP_032808269.1">
    <property type="nucleotide sequence ID" value="XM_032952378.1"/>
</dbReference>
<comment type="similarity">
    <text evidence="2">Belongs to the prominin family.</text>
</comment>
<evidence type="ECO:0000256" key="9">
    <source>
        <dbReference type="SAM" id="SignalP"/>
    </source>
</evidence>
<reference evidence="11" key="1">
    <citation type="submission" date="2025-08" db="UniProtKB">
        <authorList>
            <consortium name="RefSeq"/>
        </authorList>
    </citation>
    <scope>IDENTIFICATION</scope>
    <source>
        <tissue evidence="11">Sperm</tissue>
    </source>
</reference>
<accession>A0AAJ7SZC5</accession>
<keyword evidence="6" id="KW-0325">Glycoprotein</keyword>
<feature type="transmembrane region" description="Helical" evidence="8">
    <location>
        <begin position="803"/>
        <end position="822"/>
    </location>
</feature>
<organism evidence="10 11">
    <name type="scientific">Petromyzon marinus</name>
    <name type="common">Sea lamprey</name>
    <dbReference type="NCBI Taxonomy" id="7757"/>
    <lineage>
        <taxon>Eukaryota</taxon>
        <taxon>Metazoa</taxon>
        <taxon>Chordata</taxon>
        <taxon>Craniata</taxon>
        <taxon>Vertebrata</taxon>
        <taxon>Cyclostomata</taxon>
        <taxon>Hyperoartia</taxon>
        <taxon>Petromyzontiformes</taxon>
        <taxon>Petromyzontidae</taxon>
        <taxon>Petromyzon</taxon>
    </lineage>
</organism>
<dbReference type="GO" id="GO:0031528">
    <property type="term" value="C:microvillus membrane"/>
    <property type="evidence" value="ECO:0007669"/>
    <property type="project" value="UniProtKB-SubCell"/>
</dbReference>